<organism evidence="1 2">
    <name type="scientific">Ectobacillus funiculus</name>
    <dbReference type="NCBI Taxonomy" id="137993"/>
    <lineage>
        <taxon>Bacteria</taxon>
        <taxon>Bacillati</taxon>
        <taxon>Bacillota</taxon>
        <taxon>Bacilli</taxon>
        <taxon>Bacillales</taxon>
        <taxon>Bacillaceae</taxon>
        <taxon>Ectobacillus</taxon>
    </lineage>
</organism>
<comment type="caution">
    <text evidence="1">The sequence shown here is derived from an EMBL/GenBank/DDBJ whole genome shotgun (WGS) entry which is preliminary data.</text>
</comment>
<protein>
    <submittedName>
        <fullName evidence="1">Uncharacterized protein</fullName>
    </submittedName>
</protein>
<evidence type="ECO:0000313" key="2">
    <source>
        <dbReference type="Proteomes" id="UP001589609"/>
    </source>
</evidence>
<reference evidence="1 2" key="1">
    <citation type="submission" date="2024-09" db="EMBL/GenBank/DDBJ databases">
        <authorList>
            <person name="Sun Q."/>
            <person name="Mori K."/>
        </authorList>
    </citation>
    <scope>NUCLEOTIDE SEQUENCE [LARGE SCALE GENOMIC DNA]</scope>
    <source>
        <strain evidence="1 2">JCM 11201</strain>
    </source>
</reference>
<gene>
    <name evidence="1" type="ORF">ACFFMS_27835</name>
</gene>
<dbReference type="Proteomes" id="UP001589609">
    <property type="component" value="Unassembled WGS sequence"/>
</dbReference>
<proteinExistence type="predicted"/>
<dbReference type="EMBL" id="JBHMAF010000196">
    <property type="protein sequence ID" value="MFB9762042.1"/>
    <property type="molecule type" value="Genomic_DNA"/>
</dbReference>
<keyword evidence="2" id="KW-1185">Reference proteome</keyword>
<dbReference type="RefSeq" id="WP_379952063.1">
    <property type="nucleotide sequence ID" value="NZ_JBHMAF010000196.1"/>
</dbReference>
<name>A0ABV5WN28_9BACI</name>
<evidence type="ECO:0000313" key="1">
    <source>
        <dbReference type="EMBL" id="MFB9762042.1"/>
    </source>
</evidence>
<sequence length="253" mass="28879">MSIIPPKRSVELHPFIEGLVDIFHDAAIVLQNPAVYQEERLEAYGLEALFSGILLRTLHHANPLFPQADPLKSSTIAQHVSNEIVSWAADSYKYSTEQSDQEFGKLMHYIRFSVWSEHRFPFDEMKVLQSFQQQNAVVSLLYIYGMLLEASERMNGDLQANTAFSLQTALESTSMLLLEICDPSDSFWELDSDIIAEAVSRCMLLLENWLHEQLPSLSFLTDTEEEAQELFSLLTSKAKEFILLVEHELFSAE</sequence>
<accession>A0ABV5WN28</accession>